<dbReference type="Proteomes" id="UP000008456">
    <property type="component" value="Chromosome"/>
</dbReference>
<gene>
    <name evidence="3" type="ordered locus">MPTP_1404</name>
</gene>
<dbReference type="HOGENOM" id="CLU_531894_0_0_9"/>
<organism evidence="3 4">
    <name type="scientific">Melissococcus plutonius (strain ATCC 35311 / DSM 29964 / CIP 104052 / LMG 20360 / NCIMB 702443)</name>
    <dbReference type="NCBI Taxonomy" id="940190"/>
    <lineage>
        <taxon>Bacteria</taxon>
        <taxon>Bacillati</taxon>
        <taxon>Bacillota</taxon>
        <taxon>Bacilli</taxon>
        <taxon>Lactobacillales</taxon>
        <taxon>Enterococcaceae</taxon>
        <taxon>Melissococcus</taxon>
    </lineage>
</organism>
<dbReference type="EMBL" id="AP012200">
    <property type="protein sequence ID" value="BAK21833.1"/>
    <property type="molecule type" value="Genomic_DNA"/>
</dbReference>
<dbReference type="Gene3D" id="1.10.530.10">
    <property type="match status" value="1"/>
</dbReference>
<dbReference type="KEGG" id="mps:MPTP_1404"/>
<evidence type="ECO:0000313" key="4">
    <source>
        <dbReference type="Proteomes" id="UP000008456"/>
    </source>
</evidence>
<accession>F3YBF5</accession>
<evidence type="ECO:0000313" key="3">
    <source>
        <dbReference type="EMBL" id="BAK21833.1"/>
    </source>
</evidence>
<dbReference type="SUPFAM" id="SSF53955">
    <property type="entry name" value="Lysozyme-like"/>
    <property type="match status" value="1"/>
</dbReference>
<dbReference type="InterPro" id="IPR023346">
    <property type="entry name" value="Lysozyme-like_dom_sf"/>
</dbReference>
<feature type="domain" description="Transglycosylase SLT" evidence="2">
    <location>
        <begin position="298"/>
        <end position="369"/>
    </location>
</feature>
<keyword evidence="4" id="KW-1185">Reference proteome</keyword>
<proteinExistence type="predicted"/>
<name>F3YBF5_MELPT</name>
<sequence>MIITPITDTWHKVTKVVANLFDDVIKWWDRLKDGTVKKWDQMLSYVTGIPKKMGDALKNGAHWVGDGAKAIGNYMIGKIGDGVNGVIGGIDWVLDKVHAPKSVRLPKWKVPQFATGGTHGGGLMMVNDGEGPELIRHPSGKMEIPNGKNVIMHAEPGTQVLNHQQTKNFAQLIGIPMYANGIGNFFGGIWDGLKDIGEDVATAVAHPIKFVKKAIAKHVKLSATHPVLDIAIGGVRTMADGTMDWIKKVISKFGNKLLDFDGVGKMNAPSGSGVQRWKDLVIKALKANGLSTSEAMVAKILRQIATESGGNENARQPGTDPDGDGSGPALGLMQTKRNTFNAYKFPGHGNIFNGYDSLLEGLKYAKARYGSDLSFLGQGHGYANGGWADRPSIFGEIKNEPEVAINPKRGTADHLIVEAIQARAKEAPTSFSGKMMHFAAQAQQSRYQAVGVPYQANYAQTTQMVGQSTQNNGDIHFKIALDNGEIFKAQYPLHRAMQQHEIILEQAKGAGI</sequence>
<dbReference type="InterPro" id="IPR008258">
    <property type="entry name" value="Transglycosylase_SLT_dom_1"/>
</dbReference>
<evidence type="ECO:0000259" key="2">
    <source>
        <dbReference type="Pfam" id="PF01464"/>
    </source>
</evidence>
<protein>
    <submittedName>
        <fullName evidence="3">Phage tail length tape-measure protein</fullName>
    </submittedName>
</protein>
<reference key="2">
    <citation type="submission" date="2011-04" db="EMBL/GenBank/DDBJ databases">
        <title>Whole genome sequence of Melissococcus plutonius ATCC 35311.</title>
        <authorList>
            <person name="Okumura K."/>
            <person name="Arai R."/>
            <person name="Osaki M."/>
            <person name="Okura M."/>
            <person name="Kirikae T."/>
            <person name="Takamatsu D."/>
            <person name="Akiyama T."/>
        </authorList>
    </citation>
    <scope>NUCLEOTIDE SEQUENCE</scope>
    <source>
        <strain>ATCC 35311</strain>
    </source>
</reference>
<feature type="region of interest" description="Disordered" evidence="1">
    <location>
        <begin position="308"/>
        <end position="331"/>
    </location>
</feature>
<reference evidence="3 4" key="1">
    <citation type="journal article" date="2011" name="J. Bacteriol.">
        <title>Complete genome sequence of Melissococcus plutonius ATCC 35311.</title>
        <authorList>
            <person name="Okumura K."/>
            <person name="Arai R."/>
            <person name="Okura M."/>
            <person name="Kirikae T."/>
            <person name="Takamatsu D."/>
            <person name="Osaki M."/>
            <person name="Miyoshi-Akiyama T."/>
        </authorList>
    </citation>
    <scope>NUCLEOTIDE SEQUENCE [LARGE SCALE GENOMIC DNA]</scope>
    <source>
        <strain evidence="4">ATCC 35311 / CIP 104052 / LMG 20360 / NCIMB 702443</strain>
    </source>
</reference>
<dbReference type="CDD" id="cd13402">
    <property type="entry name" value="LT_TF-like"/>
    <property type="match status" value="1"/>
</dbReference>
<dbReference type="AlphaFoldDB" id="F3YBF5"/>
<dbReference type="STRING" id="940190.MPTP_1404"/>
<evidence type="ECO:0000256" key="1">
    <source>
        <dbReference type="SAM" id="MobiDB-lite"/>
    </source>
</evidence>
<dbReference type="Pfam" id="PF01464">
    <property type="entry name" value="SLT"/>
    <property type="match status" value="1"/>
</dbReference>